<evidence type="ECO:0000313" key="2">
    <source>
        <dbReference type="Proteomes" id="UP001589568"/>
    </source>
</evidence>
<name>A0ABV5P2M3_9ACTN</name>
<sequence length="186" mass="19213">MRGGPVNGECGHVFHCQVCGRGSALEADREQGYCAQCGFAGGPLREGVARVTVTAPADVIVRAQELLRSKGVPLADEKLAPSPDGRGVQLAALLDVAAWCLGGSAGAAALAGDGHVEAAQLDRDFLRVRGHALAEEHAMTALMAGWAYGYALAMLEAGRADLARPKVEWMRVAARGVPDADRVGGG</sequence>
<evidence type="ECO:0008006" key="3">
    <source>
        <dbReference type="Google" id="ProtNLM"/>
    </source>
</evidence>
<reference evidence="1 2" key="1">
    <citation type="submission" date="2024-09" db="EMBL/GenBank/DDBJ databases">
        <authorList>
            <person name="Sun Q."/>
            <person name="Mori K."/>
        </authorList>
    </citation>
    <scope>NUCLEOTIDE SEQUENCE [LARGE SCALE GENOMIC DNA]</scope>
    <source>
        <strain evidence="1 2">JCM 3324</strain>
    </source>
</reference>
<gene>
    <name evidence="1" type="ORF">ACFFR3_45665</name>
</gene>
<organism evidence="1 2">
    <name type="scientific">Nonomuraea salmonea</name>
    <dbReference type="NCBI Taxonomy" id="46181"/>
    <lineage>
        <taxon>Bacteria</taxon>
        <taxon>Bacillati</taxon>
        <taxon>Actinomycetota</taxon>
        <taxon>Actinomycetes</taxon>
        <taxon>Streptosporangiales</taxon>
        <taxon>Streptosporangiaceae</taxon>
        <taxon>Nonomuraea</taxon>
    </lineage>
</organism>
<evidence type="ECO:0000313" key="1">
    <source>
        <dbReference type="EMBL" id="MFB9476823.1"/>
    </source>
</evidence>
<keyword evidence="2" id="KW-1185">Reference proteome</keyword>
<dbReference type="Proteomes" id="UP001589568">
    <property type="component" value="Unassembled WGS sequence"/>
</dbReference>
<protein>
    <recommendedName>
        <fullName evidence="3">Zinc ribbon domain-containing protein</fullName>
    </recommendedName>
</protein>
<dbReference type="EMBL" id="JBHMCF010000057">
    <property type="protein sequence ID" value="MFB9476823.1"/>
    <property type="molecule type" value="Genomic_DNA"/>
</dbReference>
<dbReference type="RefSeq" id="WP_345410292.1">
    <property type="nucleotide sequence ID" value="NZ_BAAAXS010000002.1"/>
</dbReference>
<accession>A0ABV5P2M3</accession>
<comment type="caution">
    <text evidence="1">The sequence shown here is derived from an EMBL/GenBank/DDBJ whole genome shotgun (WGS) entry which is preliminary data.</text>
</comment>
<proteinExistence type="predicted"/>